<feature type="domain" description="GH15-like" evidence="1">
    <location>
        <begin position="231"/>
        <end position="597"/>
    </location>
</feature>
<dbReference type="Gene3D" id="1.50.10.10">
    <property type="match status" value="1"/>
</dbReference>
<dbReference type="EMBL" id="BAABLO010000004">
    <property type="protein sequence ID" value="GAA4715202.1"/>
    <property type="molecule type" value="Genomic_DNA"/>
</dbReference>
<dbReference type="RefSeq" id="WP_345501540.1">
    <property type="nucleotide sequence ID" value="NZ_BAABLO010000004.1"/>
</dbReference>
<proteinExistence type="predicted"/>
<dbReference type="PANTHER" id="PTHR31616:SF0">
    <property type="entry name" value="GLUCAN 1,4-ALPHA-GLUCOSIDASE"/>
    <property type="match status" value="1"/>
</dbReference>
<feature type="domain" description="Trehalase-like N-terminal" evidence="2">
    <location>
        <begin position="11"/>
        <end position="152"/>
    </location>
</feature>
<reference evidence="4" key="1">
    <citation type="journal article" date="2019" name="Int. J. Syst. Evol. Microbiol.">
        <title>The Global Catalogue of Microorganisms (GCM) 10K type strain sequencing project: providing services to taxonomists for standard genome sequencing and annotation.</title>
        <authorList>
            <consortium name="The Broad Institute Genomics Platform"/>
            <consortium name="The Broad Institute Genome Sequencing Center for Infectious Disease"/>
            <person name="Wu L."/>
            <person name="Ma J."/>
        </authorList>
    </citation>
    <scope>NUCLEOTIDE SEQUENCE [LARGE SCALE GENOMIC DNA]</scope>
    <source>
        <strain evidence="4">JCM 18961</strain>
    </source>
</reference>
<dbReference type="InterPro" id="IPR011613">
    <property type="entry name" value="GH15-like"/>
</dbReference>
<name>A0ABP8XU13_9MICO</name>
<dbReference type="Proteomes" id="UP001500556">
    <property type="component" value="Unassembled WGS sequence"/>
</dbReference>
<accession>A0ABP8XU13</accession>
<sequence length="611" mass="67859">MRYGEPGPARGSPQVAIEDHGVIGDLQTAALVSTEGEIDWLCLPRFDSPSVFGSILDHDRGGSFLVRCGGAGRTKQMYLPDSNVLVTRFLGESSVGEVVDFMVPREVRHTEGGALRLVRIVRAVKGQVEVDIRCAPAFDYGRTRTEVDIVEGAGAFFSSAAGQLVLRSTVPLVAEGRAAVGRPVLTEGQALALELSRHGSTHPLEVVQAEALLSATLGYWQSWVRRSRYRGRYREMVERSALTLKLLVHQPTGALVAAATTSLPESIGGTRNWDYRYTWVRDAAFSIYALMRLGYMEEAAAFMSWLEDRCTEAPSGQGLQILYGIDGAPAPVEEPLEHLCGYRGSRPVRIGNGAAHQLQLDIYGELMDSVYLYDRYGDPISYELWLALCHQLDWLEKHWEEPDHGVWEVRGPRQRFTYSSVMTWVAFERGTRIARQRGLPAPLERWRSAADGAYLHVQQSAWSQDRRAYVQYPGSHTLDAGALVMPLVKFTGPRDPRFLATLERIEGELVTDSLVHRYRNDGTDGFTEAEGTFNLCSFWYVEALSRAGRVDQARHTFEKMLTYANHLGLYAEEIGPSGEALGNFPQAFTHLALISAAVNLDRALDGHGRNP</sequence>
<organism evidence="3 4">
    <name type="scientific">Pedococcus ginsenosidimutans</name>
    <dbReference type="NCBI Taxonomy" id="490570"/>
    <lineage>
        <taxon>Bacteria</taxon>
        <taxon>Bacillati</taxon>
        <taxon>Actinomycetota</taxon>
        <taxon>Actinomycetes</taxon>
        <taxon>Micrococcales</taxon>
        <taxon>Intrasporangiaceae</taxon>
        <taxon>Pedococcus</taxon>
    </lineage>
</organism>
<dbReference type="SUPFAM" id="SSF48208">
    <property type="entry name" value="Six-hairpin glycosidases"/>
    <property type="match status" value="1"/>
</dbReference>
<evidence type="ECO:0000313" key="3">
    <source>
        <dbReference type="EMBL" id="GAA4715202.1"/>
    </source>
</evidence>
<dbReference type="Pfam" id="PF19291">
    <property type="entry name" value="TREH_N"/>
    <property type="match status" value="1"/>
</dbReference>
<dbReference type="PANTHER" id="PTHR31616">
    <property type="entry name" value="TREHALASE"/>
    <property type="match status" value="1"/>
</dbReference>
<keyword evidence="3" id="KW-0378">Hydrolase</keyword>
<evidence type="ECO:0000259" key="2">
    <source>
        <dbReference type="Pfam" id="PF19291"/>
    </source>
</evidence>
<dbReference type="Pfam" id="PF00723">
    <property type="entry name" value="Glyco_hydro_15"/>
    <property type="match status" value="1"/>
</dbReference>
<dbReference type="InterPro" id="IPR008928">
    <property type="entry name" value="6-hairpin_glycosidase_sf"/>
</dbReference>
<gene>
    <name evidence="3" type="ORF">GCM10025782_09600</name>
</gene>
<evidence type="ECO:0000313" key="4">
    <source>
        <dbReference type="Proteomes" id="UP001500556"/>
    </source>
</evidence>
<dbReference type="InterPro" id="IPR012341">
    <property type="entry name" value="6hp_glycosidase-like_sf"/>
</dbReference>
<evidence type="ECO:0000259" key="1">
    <source>
        <dbReference type="Pfam" id="PF00723"/>
    </source>
</evidence>
<protein>
    <submittedName>
        <fullName evidence="3">Glycoside hydrolase family 15 protein</fullName>
    </submittedName>
</protein>
<comment type="caution">
    <text evidence="3">The sequence shown here is derived from an EMBL/GenBank/DDBJ whole genome shotgun (WGS) entry which is preliminary data.</text>
</comment>
<dbReference type="InterPro" id="IPR045582">
    <property type="entry name" value="Trehalase-like_N"/>
</dbReference>
<keyword evidence="4" id="KW-1185">Reference proteome</keyword>
<dbReference type="GO" id="GO:0016787">
    <property type="term" value="F:hydrolase activity"/>
    <property type="evidence" value="ECO:0007669"/>
    <property type="project" value="UniProtKB-KW"/>
</dbReference>